<organism evidence="1 2">
    <name type="scientific">Caerostris darwini</name>
    <dbReference type="NCBI Taxonomy" id="1538125"/>
    <lineage>
        <taxon>Eukaryota</taxon>
        <taxon>Metazoa</taxon>
        <taxon>Ecdysozoa</taxon>
        <taxon>Arthropoda</taxon>
        <taxon>Chelicerata</taxon>
        <taxon>Arachnida</taxon>
        <taxon>Araneae</taxon>
        <taxon>Araneomorphae</taxon>
        <taxon>Entelegynae</taxon>
        <taxon>Araneoidea</taxon>
        <taxon>Araneidae</taxon>
        <taxon>Caerostris</taxon>
    </lineage>
</organism>
<dbReference type="Proteomes" id="UP001054837">
    <property type="component" value="Unassembled WGS sequence"/>
</dbReference>
<protein>
    <submittedName>
        <fullName evidence="1">Uncharacterized protein</fullName>
    </submittedName>
</protein>
<gene>
    <name evidence="1" type="ORF">CDAR_259661</name>
</gene>
<name>A0AAV4VN61_9ARAC</name>
<accession>A0AAV4VN61</accession>
<reference evidence="1 2" key="1">
    <citation type="submission" date="2021-06" db="EMBL/GenBank/DDBJ databases">
        <title>Caerostris darwini draft genome.</title>
        <authorList>
            <person name="Kono N."/>
            <person name="Arakawa K."/>
        </authorList>
    </citation>
    <scope>NUCLEOTIDE SEQUENCE [LARGE SCALE GENOMIC DNA]</scope>
</reference>
<dbReference type="EMBL" id="BPLQ01013371">
    <property type="protein sequence ID" value="GIY71667.1"/>
    <property type="molecule type" value="Genomic_DNA"/>
</dbReference>
<evidence type="ECO:0000313" key="2">
    <source>
        <dbReference type="Proteomes" id="UP001054837"/>
    </source>
</evidence>
<keyword evidence="2" id="KW-1185">Reference proteome</keyword>
<dbReference type="AlphaFoldDB" id="A0AAV4VN61"/>
<evidence type="ECO:0000313" key="1">
    <source>
        <dbReference type="EMBL" id="GIY71667.1"/>
    </source>
</evidence>
<sequence>MELKLQENVEGNLKNFTTMSTFKQLKTYQWERDIVSTFTLPFLLKNGHIILPYLIGQNTANEGSQHHADSSVSS</sequence>
<proteinExistence type="predicted"/>
<comment type="caution">
    <text evidence="1">The sequence shown here is derived from an EMBL/GenBank/DDBJ whole genome shotgun (WGS) entry which is preliminary data.</text>
</comment>